<evidence type="ECO:0000313" key="2">
    <source>
        <dbReference type="EMBL" id="MDL5056946.1"/>
    </source>
</evidence>
<protein>
    <submittedName>
        <fullName evidence="2">Uncharacterized protein</fullName>
    </submittedName>
</protein>
<gene>
    <name evidence="2" type="ORF">QQ055_05630</name>
</gene>
<evidence type="ECO:0000256" key="1">
    <source>
        <dbReference type="SAM" id="Phobius"/>
    </source>
</evidence>
<reference evidence="2 3" key="1">
    <citation type="submission" date="2023-06" db="EMBL/GenBank/DDBJ databases">
        <title>Whole genome sequence of Oscillatoria calcuttensis NRMC-F 0142.</title>
        <authorList>
            <person name="Shakena Fathima T."/>
            <person name="Muralitharan G."/>
            <person name="Thajuddin N."/>
        </authorList>
    </citation>
    <scope>NUCLEOTIDE SEQUENCE [LARGE SCALE GENOMIC DNA]</scope>
    <source>
        <strain evidence="2 3">NRMC-F 0142</strain>
    </source>
</reference>
<comment type="caution">
    <text evidence="2">The sequence shown here is derived from an EMBL/GenBank/DDBJ whole genome shotgun (WGS) entry which is preliminary data.</text>
</comment>
<keyword evidence="1" id="KW-0472">Membrane</keyword>
<proteinExistence type="predicted"/>
<dbReference type="RefSeq" id="WP_286004340.1">
    <property type="nucleotide sequence ID" value="NZ_JASVEJ010000021.1"/>
</dbReference>
<name>A0ABT7LY56_9CYAN</name>
<evidence type="ECO:0000313" key="3">
    <source>
        <dbReference type="Proteomes" id="UP001230986"/>
    </source>
</evidence>
<keyword evidence="1" id="KW-1133">Transmembrane helix</keyword>
<organism evidence="2 3">
    <name type="scientific">Geitlerinema calcuttense NRMC-F 0142</name>
    <dbReference type="NCBI Taxonomy" id="2922238"/>
    <lineage>
        <taxon>Bacteria</taxon>
        <taxon>Bacillati</taxon>
        <taxon>Cyanobacteriota</taxon>
        <taxon>Cyanophyceae</taxon>
        <taxon>Geitlerinematales</taxon>
        <taxon>Geitlerinemataceae</taxon>
        <taxon>Geitlerinema</taxon>
    </lineage>
</organism>
<dbReference type="Proteomes" id="UP001230986">
    <property type="component" value="Unassembled WGS sequence"/>
</dbReference>
<sequence>MDFLHVEFFQVTIPIINKTYLLTGWKLIGYTGVILLPGVGSSRSGPRTMRKTGDPARFLIMSCAGAFCS</sequence>
<keyword evidence="3" id="KW-1185">Reference proteome</keyword>
<dbReference type="EMBL" id="JASVEJ010000021">
    <property type="protein sequence ID" value="MDL5056946.1"/>
    <property type="molecule type" value="Genomic_DNA"/>
</dbReference>
<feature type="transmembrane region" description="Helical" evidence="1">
    <location>
        <begin position="20"/>
        <end position="40"/>
    </location>
</feature>
<keyword evidence="1" id="KW-0812">Transmembrane</keyword>
<accession>A0ABT7LY56</accession>